<dbReference type="EMBL" id="JAIPUX010003289">
    <property type="protein sequence ID" value="KAH0622764.1"/>
    <property type="molecule type" value="Genomic_DNA"/>
</dbReference>
<feature type="transmembrane region" description="Helical" evidence="2">
    <location>
        <begin position="225"/>
        <end position="245"/>
    </location>
</feature>
<evidence type="ECO:0000256" key="2">
    <source>
        <dbReference type="SAM" id="Phobius"/>
    </source>
</evidence>
<evidence type="ECO:0000313" key="4">
    <source>
        <dbReference type="Proteomes" id="UP000826234"/>
    </source>
</evidence>
<dbReference type="PANTHER" id="PTHR36691:SF1">
    <property type="entry name" value="TRANSMEMBRANE PROTEIN 247"/>
    <property type="match status" value="1"/>
</dbReference>
<protein>
    <recommendedName>
        <fullName evidence="5">Transmembrane protein 247</fullName>
    </recommendedName>
</protein>
<keyword evidence="4" id="KW-1185">Reference proteome</keyword>
<feature type="region of interest" description="Disordered" evidence="1">
    <location>
        <begin position="1"/>
        <end position="37"/>
    </location>
</feature>
<organism evidence="3 4">
    <name type="scientific">Phrynosoma platyrhinos</name>
    <name type="common">Desert horned lizard</name>
    <dbReference type="NCBI Taxonomy" id="52577"/>
    <lineage>
        <taxon>Eukaryota</taxon>
        <taxon>Metazoa</taxon>
        <taxon>Chordata</taxon>
        <taxon>Craniata</taxon>
        <taxon>Vertebrata</taxon>
        <taxon>Euteleostomi</taxon>
        <taxon>Lepidosauria</taxon>
        <taxon>Squamata</taxon>
        <taxon>Bifurcata</taxon>
        <taxon>Unidentata</taxon>
        <taxon>Episquamata</taxon>
        <taxon>Toxicofera</taxon>
        <taxon>Iguania</taxon>
        <taxon>Phrynosomatidae</taxon>
        <taxon>Phrynosomatinae</taxon>
        <taxon>Phrynosoma</taxon>
    </lineage>
</organism>
<reference evidence="3 4" key="1">
    <citation type="journal article" date="2022" name="Gigascience">
        <title>A chromosome-level genome assembly and annotation of the desert horned lizard, Phrynosoma platyrhinos, provides insight into chromosomal rearrangements among reptiles.</title>
        <authorList>
            <person name="Koochekian N."/>
            <person name="Ascanio A."/>
            <person name="Farleigh K."/>
            <person name="Card D.C."/>
            <person name="Schield D.R."/>
            <person name="Castoe T.A."/>
            <person name="Jezkova T."/>
        </authorList>
    </citation>
    <scope>NUCLEOTIDE SEQUENCE [LARGE SCALE GENOMIC DNA]</scope>
    <source>
        <strain evidence="3">NK-2021</strain>
    </source>
</reference>
<keyword evidence="2" id="KW-1133">Transmembrane helix</keyword>
<dbReference type="Pfam" id="PF15444">
    <property type="entry name" value="TMEM247"/>
    <property type="match status" value="1"/>
</dbReference>
<keyword evidence="2" id="KW-0812">Transmembrane</keyword>
<gene>
    <name evidence="3" type="ORF">JD844_025402</name>
</gene>
<accession>A0ABQ7SZE4</accession>
<evidence type="ECO:0000256" key="1">
    <source>
        <dbReference type="SAM" id="MobiDB-lite"/>
    </source>
</evidence>
<dbReference type="PANTHER" id="PTHR36691">
    <property type="entry name" value="TRANSMEMBRANE PROTEIN 247"/>
    <property type="match status" value="1"/>
</dbReference>
<feature type="compositionally biased region" description="Basic and acidic residues" evidence="1">
    <location>
        <begin position="19"/>
        <end position="36"/>
    </location>
</feature>
<evidence type="ECO:0008006" key="5">
    <source>
        <dbReference type="Google" id="ProtNLM"/>
    </source>
</evidence>
<dbReference type="InterPro" id="IPR029200">
    <property type="entry name" value="TMEM247"/>
</dbReference>
<keyword evidence="2" id="KW-0472">Membrane</keyword>
<proteinExistence type="predicted"/>
<evidence type="ECO:0000313" key="3">
    <source>
        <dbReference type="EMBL" id="KAH0622764.1"/>
    </source>
</evidence>
<sequence>METTREPHSSSEFSNFETESVHHTDKEIQADLDHTSNLEGSEYSYQEGSVEFKEMQAGIEFAVQITPIKESKKHKEKMDAVRDTPASSYVPDDMMEMLENKSQAGQLAISAQRGTSALQPEAYSRIGEASSLDGIGQLNGRQITAADLDLEKMRLDGAMTRLKYRHEDNEKRRQHEEKMAQLRQQNGSRSIGQELHELLQPQNQYALFFFCFVFIHVIYTVRELAFYFIVKHHIFCFAMLLYFLCKKILLDYKSRKN</sequence>
<comment type="caution">
    <text evidence="3">The sequence shown here is derived from an EMBL/GenBank/DDBJ whole genome shotgun (WGS) entry which is preliminary data.</text>
</comment>
<feature type="transmembrane region" description="Helical" evidence="2">
    <location>
        <begin position="203"/>
        <end position="219"/>
    </location>
</feature>
<name>A0ABQ7SZE4_PHRPL</name>
<dbReference type="Proteomes" id="UP000826234">
    <property type="component" value="Unassembled WGS sequence"/>
</dbReference>